<dbReference type="InterPro" id="IPR036259">
    <property type="entry name" value="MFS_trans_sf"/>
</dbReference>
<sequence>PAPSQTRSFVTIFLIEMWERFGFYGMQALIVLYMVQRLGFDDTRANLVWGAATALIYVAPAIGGWVGDKVLGTRRTMLLGAIILGLGYALMGLPTDNTWALFGALSVITVGNGLFKPNSGNLVRKIYEGDDSKIDSAFTIYYMAVNIGSTFSMLLTPWIKDYVNRHYGNHFGWHAAFLVCAFGLVIGLANYSLMRSTMRHIGSQPDERPLHLGHLLLVLLAGALLAVGAAVVLNYETLAEIFVYGAGVVLLGIFAHLIRSSDRSERSGLIAALVLVVQTIFFFIFYQQMSSSLTLFALRNVDWNQNLFGWHLFTWNPAQYQALNPLWIFVLSPPLAWIYTSAGKRGKDLSIAAKFVLGFVMVA</sequence>
<dbReference type="AlphaFoldDB" id="T1C3R7"/>
<feature type="transmembrane region" description="Helical" evidence="7">
    <location>
        <begin position="212"/>
        <end position="235"/>
    </location>
</feature>
<organism evidence="8">
    <name type="scientific">mine drainage metagenome</name>
    <dbReference type="NCBI Taxonomy" id="410659"/>
    <lineage>
        <taxon>unclassified sequences</taxon>
        <taxon>metagenomes</taxon>
        <taxon>ecological metagenomes</taxon>
    </lineage>
</organism>
<dbReference type="GO" id="GO:1904680">
    <property type="term" value="F:peptide transmembrane transporter activity"/>
    <property type="evidence" value="ECO:0007669"/>
    <property type="project" value="InterPro"/>
</dbReference>
<evidence type="ECO:0000256" key="6">
    <source>
        <dbReference type="ARBA" id="ARBA00023136"/>
    </source>
</evidence>
<feature type="transmembrane region" description="Helical" evidence="7">
    <location>
        <begin position="46"/>
        <end position="65"/>
    </location>
</feature>
<reference evidence="8" key="2">
    <citation type="journal article" date="2014" name="ISME J.">
        <title>Microbial stratification in low pH oxic and suboxic macroscopic growths along an acid mine drainage.</title>
        <authorList>
            <person name="Mendez-Garcia C."/>
            <person name="Mesa V."/>
            <person name="Sprenger R.R."/>
            <person name="Richter M."/>
            <person name="Diez M.S."/>
            <person name="Solano J."/>
            <person name="Bargiela R."/>
            <person name="Golyshina O.V."/>
            <person name="Manteca A."/>
            <person name="Ramos J.L."/>
            <person name="Gallego J.R."/>
            <person name="Llorente I."/>
            <person name="Martins Dos Santos V.A."/>
            <person name="Jensen O.N."/>
            <person name="Pelaez A.I."/>
            <person name="Sanchez J."/>
            <person name="Ferrer M."/>
        </authorList>
    </citation>
    <scope>NUCLEOTIDE SEQUENCE</scope>
</reference>
<dbReference type="PANTHER" id="PTHR23517">
    <property type="entry name" value="RESISTANCE PROTEIN MDTM, PUTATIVE-RELATED-RELATED"/>
    <property type="match status" value="1"/>
</dbReference>
<dbReference type="GO" id="GO:0005886">
    <property type="term" value="C:plasma membrane"/>
    <property type="evidence" value="ECO:0007669"/>
    <property type="project" value="UniProtKB-SubCell"/>
</dbReference>
<comment type="subcellular location">
    <subcellularLocation>
        <location evidence="1">Cell membrane</location>
        <topology evidence="1">Multi-pass membrane protein</topology>
    </subcellularLocation>
</comment>
<feature type="transmembrane region" description="Helical" evidence="7">
    <location>
        <begin position="99"/>
        <end position="115"/>
    </location>
</feature>
<keyword evidence="5 7" id="KW-1133">Transmembrane helix</keyword>
<feature type="transmembrane region" description="Helical" evidence="7">
    <location>
        <begin position="136"/>
        <end position="159"/>
    </location>
</feature>
<evidence type="ECO:0000256" key="3">
    <source>
        <dbReference type="ARBA" id="ARBA00022475"/>
    </source>
</evidence>
<feature type="transmembrane region" description="Helical" evidence="7">
    <location>
        <begin position="241"/>
        <end position="258"/>
    </location>
</feature>
<gene>
    <name evidence="8" type="ORF">B1A_10003</name>
</gene>
<feature type="transmembrane region" description="Helical" evidence="7">
    <location>
        <begin position="21"/>
        <end position="40"/>
    </location>
</feature>
<dbReference type="NCBIfam" id="TIGR00924">
    <property type="entry name" value="yjdL_sub1_fam"/>
    <property type="match status" value="1"/>
</dbReference>
<dbReference type="Gene3D" id="1.20.1250.20">
    <property type="entry name" value="MFS general substrate transporter like domains"/>
    <property type="match status" value="1"/>
</dbReference>
<protein>
    <submittedName>
        <fullName evidence="8">Tripeptide transporter permease</fullName>
    </submittedName>
</protein>
<dbReference type="Pfam" id="PF00854">
    <property type="entry name" value="PTR2"/>
    <property type="match status" value="1"/>
</dbReference>
<feature type="transmembrane region" description="Helical" evidence="7">
    <location>
        <begin position="171"/>
        <end position="191"/>
    </location>
</feature>
<proteinExistence type="predicted"/>
<feature type="transmembrane region" description="Helical" evidence="7">
    <location>
        <begin position="77"/>
        <end position="93"/>
    </location>
</feature>
<keyword evidence="4 7" id="KW-0812">Transmembrane</keyword>
<evidence type="ECO:0000256" key="2">
    <source>
        <dbReference type="ARBA" id="ARBA00022448"/>
    </source>
</evidence>
<evidence type="ECO:0000313" key="8">
    <source>
        <dbReference type="EMBL" id="EQD60750.1"/>
    </source>
</evidence>
<evidence type="ECO:0000256" key="4">
    <source>
        <dbReference type="ARBA" id="ARBA00022692"/>
    </source>
</evidence>
<evidence type="ECO:0000256" key="1">
    <source>
        <dbReference type="ARBA" id="ARBA00004651"/>
    </source>
</evidence>
<comment type="caution">
    <text evidence="8">The sequence shown here is derived from an EMBL/GenBank/DDBJ whole genome shotgun (WGS) entry which is preliminary data.</text>
</comment>
<dbReference type="InterPro" id="IPR000109">
    <property type="entry name" value="POT_fam"/>
</dbReference>
<keyword evidence="2" id="KW-0813">Transport</keyword>
<dbReference type="CDD" id="cd17346">
    <property type="entry name" value="MFS_DtpA_like"/>
    <property type="match status" value="1"/>
</dbReference>
<accession>T1C3R7</accession>
<evidence type="ECO:0000256" key="5">
    <source>
        <dbReference type="ARBA" id="ARBA00022989"/>
    </source>
</evidence>
<dbReference type="GO" id="GO:0015833">
    <property type="term" value="P:peptide transport"/>
    <property type="evidence" value="ECO:0007669"/>
    <property type="project" value="InterPro"/>
</dbReference>
<feature type="transmembrane region" description="Helical" evidence="7">
    <location>
        <begin position="270"/>
        <end position="289"/>
    </location>
</feature>
<dbReference type="PANTHER" id="PTHR23517:SF15">
    <property type="entry name" value="PROTON-DEPENDENT OLIGOPEPTIDE FAMILY TRANSPORT PROTEIN"/>
    <property type="match status" value="1"/>
</dbReference>
<dbReference type="InterPro" id="IPR050171">
    <property type="entry name" value="MFS_Transporters"/>
</dbReference>
<dbReference type="InterPro" id="IPR005279">
    <property type="entry name" value="Dipep/tripep_permease"/>
</dbReference>
<keyword evidence="3" id="KW-1003">Cell membrane</keyword>
<dbReference type="EMBL" id="AUZX01007123">
    <property type="protein sequence ID" value="EQD60750.1"/>
    <property type="molecule type" value="Genomic_DNA"/>
</dbReference>
<evidence type="ECO:0000256" key="7">
    <source>
        <dbReference type="SAM" id="Phobius"/>
    </source>
</evidence>
<feature type="non-terminal residue" evidence="8">
    <location>
        <position position="1"/>
    </location>
</feature>
<keyword evidence="6 7" id="KW-0472">Membrane</keyword>
<feature type="transmembrane region" description="Helical" evidence="7">
    <location>
        <begin position="322"/>
        <end position="340"/>
    </location>
</feature>
<feature type="non-terminal residue" evidence="8">
    <location>
        <position position="363"/>
    </location>
</feature>
<reference evidence="8" key="1">
    <citation type="submission" date="2013-08" db="EMBL/GenBank/DDBJ databases">
        <authorList>
            <person name="Mendez C."/>
            <person name="Richter M."/>
            <person name="Ferrer M."/>
            <person name="Sanchez J."/>
        </authorList>
    </citation>
    <scope>NUCLEOTIDE SEQUENCE</scope>
</reference>
<dbReference type="SUPFAM" id="SSF103473">
    <property type="entry name" value="MFS general substrate transporter"/>
    <property type="match status" value="1"/>
</dbReference>
<name>T1C3R7_9ZZZZ</name>